<comment type="caution">
    <text evidence="2">The sequence shown here is derived from an EMBL/GenBank/DDBJ whole genome shotgun (WGS) entry which is preliminary data.</text>
</comment>
<dbReference type="AlphaFoldDB" id="A0A3K0PGW1"/>
<proteinExistence type="predicted"/>
<dbReference type="RefSeq" id="WP_070788865.1">
    <property type="nucleotide sequence ID" value="NZ_CP075140.1"/>
</dbReference>
<evidence type="ECO:0000313" key="2">
    <source>
        <dbReference type="EMBL" id="MGD30636.1"/>
    </source>
</evidence>
<feature type="chain" id="PRO_5018277312" evidence="1">
    <location>
        <begin position="21"/>
        <end position="159"/>
    </location>
</feature>
<organism evidence="2">
    <name type="scientific">Salmonella enterica</name>
    <name type="common">Salmonella choleraesuis</name>
    <dbReference type="NCBI Taxonomy" id="28901"/>
    <lineage>
        <taxon>Bacteria</taxon>
        <taxon>Pseudomonadati</taxon>
        <taxon>Pseudomonadota</taxon>
        <taxon>Gammaproteobacteria</taxon>
        <taxon>Enterobacterales</taxon>
        <taxon>Enterobacteriaceae</taxon>
        <taxon>Salmonella</taxon>
    </lineage>
</organism>
<feature type="signal peptide" evidence="1">
    <location>
        <begin position="1"/>
        <end position="20"/>
    </location>
</feature>
<sequence>MNKTIIGLASLVASSVTVHAGGTPRPGHTDYYANQVSKTVVAGSVTTTVKSTPLQIFFEPKVLEDKSVEQVAAIITVRGSTSDHEYVLDELTAVGPDSSGYGRTLSSIGITDTIDAGTAVTNKAITSDGTDFYIKIVHRAVQPRPGTTVLNFPLIEYAR</sequence>
<accession>A0A3K0PGW1</accession>
<dbReference type="Proteomes" id="UP000885336">
    <property type="component" value="Unassembled WGS sequence"/>
</dbReference>
<reference evidence="2" key="1">
    <citation type="submission" date="2018-11" db="EMBL/GenBank/DDBJ databases">
        <authorList>
            <consortium name="PulseNet: The National Subtyping Network for Foodborne Disease Surveillance"/>
            <person name="Tarr C.L."/>
            <person name="Trees E."/>
            <person name="Katz L.S."/>
            <person name="Carleton-Romer H.A."/>
            <person name="Stroika S."/>
            <person name="Kucerova Z."/>
            <person name="Roache K.F."/>
            <person name="Sabol A.L."/>
            <person name="Besser J."/>
            <person name="Gerner-Smidt P."/>
        </authorList>
    </citation>
    <scope>NUCLEOTIDE SEQUENCE [LARGE SCALE GENOMIC DNA]</scope>
    <source>
        <strain evidence="2">PNUSAS058450</strain>
    </source>
</reference>
<gene>
    <name evidence="2" type="ORF">EE393_17000</name>
</gene>
<dbReference type="EMBL" id="RNKS01000041">
    <property type="protein sequence ID" value="MGD30636.1"/>
    <property type="molecule type" value="Genomic_DNA"/>
</dbReference>
<protein>
    <submittedName>
        <fullName evidence="2">Uncharacterized protein</fullName>
    </submittedName>
</protein>
<name>A0A3K0PGW1_SALER</name>
<keyword evidence="1" id="KW-0732">Signal</keyword>
<evidence type="ECO:0000256" key="1">
    <source>
        <dbReference type="SAM" id="SignalP"/>
    </source>
</evidence>